<evidence type="ECO:0000256" key="1">
    <source>
        <dbReference type="SAM" id="MobiDB-lite"/>
    </source>
</evidence>
<dbReference type="AlphaFoldDB" id="A0A0C2VVG1"/>
<organism evidence="2 3">
    <name type="scientific">Jeotgalibacillus campisalis</name>
    <dbReference type="NCBI Taxonomy" id="220754"/>
    <lineage>
        <taxon>Bacteria</taxon>
        <taxon>Bacillati</taxon>
        <taxon>Bacillota</taxon>
        <taxon>Bacilli</taxon>
        <taxon>Bacillales</taxon>
        <taxon>Caryophanaceae</taxon>
        <taxon>Jeotgalibacillus</taxon>
    </lineage>
</organism>
<sequence>MSLFRAGPGKAQATVPAESVRLKRSEPVKELETHLSQAYSNF</sequence>
<dbReference type="Proteomes" id="UP000031972">
    <property type="component" value="Unassembled WGS sequence"/>
</dbReference>
<protein>
    <submittedName>
        <fullName evidence="2">Uncharacterized protein</fullName>
    </submittedName>
</protein>
<evidence type="ECO:0000313" key="3">
    <source>
        <dbReference type="Proteomes" id="UP000031972"/>
    </source>
</evidence>
<dbReference type="PATRIC" id="fig|220754.4.peg.229"/>
<comment type="caution">
    <text evidence="2">The sequence shown here is derived from an EMBL/GenBank/DDBJ whole genome shotgun (WGS) entry which is preliminary data.</text>
</comment>
<keyword evidence="3" id="KW-1185">Reference proteome</keyword>
<reference evidence="2 3" key="1">
    <citation type="submission" date="2015-01" db="EMBL/GenBank/DDBJ databases">
        <title>Jeotgalibacillus campisalis genome sequencing.</title>
        <authorList>
            <person name="Goh K.M."/>
            <person name="Chan K.-G."/>
            <person name="Yaakop A.S."/>
            <person name="Ee R."/>
            <person name="Gan H.M."/>
            <person name="Chan C.S."/>
        </authorList>
    </citation>
    <scope>NUCLEOTIDE SEQUENCE [LARGE SCALE GENOMIC DNA]</scope>
    <source>
        <strain evidence="2 3">SF-57</strain>
    </source>
</reference>
<feature type="region of interest" description="Disordered" evidence="1">
    <location>
        <begin position="1"/>
        <end position="22"/>
    </location>
</feature>
<dbReference type="EMBL" id="JXRR01000001">
    <property type="protein sequence ID" value="KIL52897.1"/>
    <property type="molecule type" value="Genomic_DNA"/>
</dbReference>
<accession>A0A0C2VVG1</accession>
<proteinExistence type="predicted"/>
<name>A0A0C2VVG1_9BACL</name>
<evidence type="ECO:0000313" key="2">
    <source>
        <dbReference type="EMBL" id="KIL52897.1"/>
    </source>
</evidence>
<gene>
    <name evidence="2" type="ORF">KR50_02260</name>
</gene>